<reference evidence="2 3" key="1">
    <citation type="submission" date="2018-11" db="EMBL/GenBank/DDBJ databases">
        <authorList>
            <person name="Li F."/>
        </authorList>
    </citation>
    <scope>NUCLEOTIDE SEQUENCE [LARGE SCALE GENOMIC DNA]</scope>
    <source>
        <strain evidence="2 3">KIS18-7</strain>
    </source>
</reference>
<dbReference type="NCBIfam" id="NF040603">
    <property type="entry name" value="choice_anch_P"/>
    <property type="match status" value="2"/>
</dbReference>
<organism evidence="2 3">
    <name type="scientific">Nocardioides marmorisolisilvae</name>
    <dbReference type="NCBI Taxonomy" id="1542737"/>
    <lineage>
        <taxon>Bacteria</taxon>
        <taxon>Bacillati</taxon>
        <taxon>Actinomycetota</taxon>
        <taxon>Actinomycetes</taxon>
        <taxon>Propionibacteriales</taxon>
        <taxon>Nocardioidaceae</taxon>
        <taxon>Nocardioides</taxon>
    </lineage>
</organism>
<dbReference type="AlphaFoldDB" id="A0A3N0E0K7"/>
<evidence type="ECO:0000313" key="2">
    <source>
        <dbReference type="EMBL" id="RNL81387.1"/>
    </source>
</evidence>
<accession>A0A3N0E0K7</accession>
<comment type="caution">
    <text evidence="2">The sequence shown here is derived from an EMBL/GenBank/DDBJ whole genome shotgun (WGS) entry which is preliminary data.</text>
</comment>
<dbReference type="EMBL" id="RJSG01000001">
    <property type="protein sequence ID" value="RNL81387.1"/>
    <property type="molecule type" value="Genomic_DNA"/>
</dbReference>
<keyword evidence="3" id="KW-1185">Reference proteome</keyword>
<feature type="signal peptide" evidence="1">
    <location>
        <begin position="1"/>
        <end position="28"/>
    </location>
</feature>
<feature type="chain" id="PRO_5018014118" evidence="1">
    <location>
        <begin position="29"/>
        <end position="418"/>
    </location>
</feature>
<evidence type="ECO:0000256" key="1">
    <source>
        <dbReference type="SAM" id="SignalP"/>
    </source>
</evidence>
<dbReference type="Proteomes" id="UP000277094">
    <property type="component" value="Unassembled WGS sequence"/>
</dbReference>
<evidence type="ECO:0000313" key="3">
    <source>
        <dbReference type="Proteomes" id="UP000277094"/>
    </source>
</evidence>
<dbReference type="RefSeq" id="WP_123232591.1">
    <property type="nucleotide sequence ID" value="NZ_RJSG01000001.1"/>
</dbReference>
<keyword evidence="1" id="KW-0732">Signal</keyword>
<gene>
    <name evidence="2" type="ORF">EFL95_03345</name>
</gene>
<sequence>MRRFIALASATTLTVTAALAALAVPAQAVQGDYTYVGAAGGTQVNALGTTITSGILASSNLAGSEYPAVKATSVAAAAIPNVLKVGAVSSGEVATEIPGGYQIASRAQIAGVNLLNGLITADALDTTATARVIDGVGGGGVITKLVHLTIGGALIPVDVQPNTTINLGSIAKVVINESVRDPLPFNEVRVHGSALHVTLLKPSNGMPAGAEIWVNPTMSMLVPTIHTDAKIVGGYSFGVTATAVVGSSVKVLVQPAGELDVPPYGTGGGTVTNNVAGIKVPNVATVGAVTTTMNALATPTLADVTTTSEIAKVNLLNGLITADAIQVRSHQFRGGEYSENTARLNFVHLTIGGKPIAINLAKNSTINLLGIAKIVLNAQDFTANGNTIDALRITLLKPYGSLPIGAVIRVAAASTFVQ</sequence>
<proteinExistence type="predicted"/>
<protein>
    <submittedName>
        <fullName evidence="2">Uncharacterized protein</fullName>
    </submittedName>
</protein>
<name>A0A3N0E0K7_9ACTN</name>
<dbReference type="OrthoDB" id="3774957at2"/>